<dbReference type="CDD" id="cd04242">
    <property type="entry name" value="AAK_G5K_ProB"/>
    <property type="match status" value="1"/>
</dbReference>
<dbReference type="FunFam" id="3.40.1160.10:FF:000018">
    <property type="entry name" value="Glutamate 5-kinase"/>
    <property type="match status" value="1"/>
</dbReference>
<dbReference type="InterPro" id="IPR036393">
    <property type="entry name" value="AceGlu_kinase-like_sf"/>
</dbReference>
<dbReference type="InterPro" id="IPR002478">
    <property type="entry name" value="PUA"/>
</dbReference>
<comment type="subcellular location">
    <subcellularLocation>
        <location evidence="8">Cytoplasm</location>
    </subcellularLocation>
</comment>
<evidence type="ECO:0000256" key="2">
    <source>
        <dbReference type="ARBA" id="ARBA00022605"/>
    </source>
</evidence>
<keyword evidence="1 8" id="KW-0963">Cytoplasm</keyword>
<keyword evidence="2 8" id="KW-0028">Amino-acid biosynthesis</keyword>
<evidence type="ECO:0000256" key="8">
    <source>
        <dbReference type="HAMAP-Rule" id="MF_00456"/>
    </source>
</evidence>
<evidence type="ECO:0000256" key="5">
    <source>
        <dbReference type="ARBA" id="ARBA00022741"/>
    </source>
</evidence>
<dbReference type="EC" id="2.7.2.11" evidence="8"/>
<accession>A0A1M5BNA3</accession>
<feature type="binding site" evidence="8">
    <location>
        <begin position="186"/>
        <end position="187"/>
    </location>
    <ligand>
        <name>ATP</name>
        <dbReference type="ChEBI" id="CHEBI:30616"/>
    </ligand>
</feature>
<feature type="binding site" evidence="8">
    <location>
        <position position="67"/>
    </location>
    <ligand>
        <name>substrate</name>
    </ligand>
</feature>
<dbReference type="Gene3D" id="3.40.1160.10">
    <property type="entry name" value="Acetylglutamate kinase-like"/>
    <property type="match status" value="2"/>
</dbReference>
<dbReference type="PANTHER" id="PTHR43654:SF1">
    <property type="entry name" value="ISOPENTENYL PHOSPHATE KINASE"/>
    <property type="match status" value="1"/>
</dbReference>
<dbReference type="GO" id="GO:0003723">
    <property type="term" value="F:RNA binding"/>
    <property type="evidence" value="ECO:0007669"/>
    <property type="project" value="InterPro"/>
</dbReference>
<dbReference type="PIRSF" id="PIRSF000729">
    <property type="entry name" value="GK"/>
    <property type="match status" value="1"/>
</dbReference>
<dbReference type="CDD" id="cd21157">
    <property type="entry name" value="PUA_G5K"/>
    <property type="match status" value="1"/>
</dbReference>
<evidence type="ECO:0000313" key="10">
    <source>
        <dbReference type="EMBL" id="SHF44034.1"/>
    </source>
</evidence>
<keyword evidence="5 8" id="KW-0547">Nucleotide-binding</keyword>
<dbReference type="InterPro" id="IPR015947">
    <property type="entry name" value="PUA-like_sf"/>
</dbReference>
<feature type="domain" description="PUA" evidence="9">
    <location>
        <begin position="291"/>
        <end position="370"/>
    </location>
</feature>
<dbReference type="InterPro" id="IPR041739">
    <property type="entry name" value="G5K_ProB"/>
</dbReference>
<feature type="binding site" evidence="8">
    <location>
        <position position="27"/>
    </location>
    <ligand>
        <name>ATP</name>
        <dbReference type="ChEBI" id="CHEBI:30616"/>
    </ligand>
</feature>
<organism evidence="10 11">
    <name type="scientific">Streptoalloteichus hindustanus</name>
    <dbReference type="NCBI Taxonomy" id="2017"/>
    <lineage>
        <taxon>Bacteria</taxon>
        <taxon>Bacillati</taxon>
        <taxon>Actinomycetota</taxon>
        <taxon>Actinomycetes</taxon>
        <taxon>Pseudonocardiales</taxon>
        <taxon>Pseudonocardiaceae</taxon>
        <taxon>Streptoalloteichus</taxon>
    </lineage>
</organism>
<evidence type="ECO:0000256" key="4">
    <source>
        <dbReference type="ARBA" id="ARBA00022679"/>
    </source>
</evidence>
<feature type="binding site" evidence="8">
    <location>
        <position position="154"/>
    </location>
    <ligand>
        <name>substrate</name>
    </ligand>
</feature>
<dbReference type="InterPro" id="IPR019797">
    <property type="entry name" value="Glutamate_5-kinase_CS"/>
</dbReference>
<keyword evidence="3 8" id="KW-0641">Proline biosynthesis</keyword>
<evidence type="ECO:0000256" key="3">
    <source>
        <dbReference type="ARBA" id="ARBA00022650"/>
    </source>
</evidence>
<dbReference type="GO" id="GO:0005524">
    <property type="term" value="F:ATP binding"/>
    <property type="evidence" value="ECO:0007669"/>
    <property type="project" value="UniProtKB-KW"/>
</dbReference>
<dbReference type="SUPFAM" id="SSF53633">
    <property type="entry name" value="Carbamate kinase-like"/>
    <property type="match status" value="1"/>
</dbReference>
<dbReference type="PROSITE" id="PS00902">
    <property type="entry name" value="GLUTAMATE_5_KINASE"/>
    <property type="match status" value="1"/>
</dbReference>
<evidence type="ECO:0000313" key="11">
    <source>
        <dbReference type="Proteomes" id="UP000184501"/>
    </source>
</evidence>
<comment type="similarity">
    <text evidence="8">Belongs to the glutamate 5-kinase family.</text>
</comment>
<dbReference type="GO" id="GO:0005829">
    <property type="term" value="C:cytosol"/>
    <property type="evidence" value="ECO:0007669"/>
    <property type="project" value="TreeGrafter"/>
</dbReference>
<dbReference type="HAMAP" id="MF_00456">
    <property type="entry name" value="ProB"/>
    <property type="match status" value="1"/>
</dbReference>
<protein>
    <recommendedName>
        <fullName evidence="8">Glutamate 5-kinase</fullName>
        <ecNumber evidence="8">2.7.2.11</ecNumber>
    </recommendedName>
    <alternativeName>
        <fullName evidence="8">Gamma-glutamyl kinase</fullName>
        <shortName evidence="8">GK</shortName>
    </alternativeName>
</protein>
<dbReference type="AlphaFoldDB" id="A0A1M5BNA3"/>
<dbReference type="GO" id="GO:0055129">
    <property type="term" value="P:L-proline biosynthetic process"/>
    <property type="evidence" value="ECO:0007669"/>
    <property type="project" value="UniProtKB-UniRule"/>
</dbReference>
<dbReference type="Pfam" id="PF00696">
    <property type="entry name" value="AA_kinase"/>
    <property type="match status" value="1"/>
</dbReference>
<keyword evidence="6 8" id="KW-0418">Kinase</keyword>
<dbReference type="SUPFAM" id="SSF88697">
    <property type="entry name" value="PUA domain-like"/>
    <property type="match status" value="1"/>
</dbReference>
<dbReference type="InterPro" id="IPR001048">
    <property type="entry name" value="Asp/Glu/Uridylate_kinase"/>
</dbReference>
<gene>
    <name evidence="8" type="primary">proB</name>
    <name evidence="10" type="ORF">SAMN05444320_103652</name>
</gene>
<keyword evidence="11" id="KW-1185">Reference proteome</keyword>
<evidence type="ECO:0000256" key="1">
    <source>
        <dbReference type="ARBA" id="ARBA00022490"/>
    </source>
</evidence>
<dbReference type="NCBIfam" id="TIGR01027">
    <property type="entry name" value="proB"/>
    <property type="match status" value="1"/>
</dbReference>
<dbReference type="PRINTS" id="PR00474">
    <property type="entry name" value="GLU5KINASE"/>
</dbReference>
<sequence length="381" mass="38346">MIGGVATLAAPSATRRAVASAGRVVVKVGSSSLTTAAGGLDPARLAALVDAVAGRRSAGSQVVLVSSGAIAAGLAPLGVRRRPRDLATQQAAASVGQLQLAHAYAASFARHQLTVGQVLLTADDVWRRAHYRNAQRTFSRLLALGAVPVVNENDTVATEEIRFGDNDRLAALVAHLVGADALVLLSDVDALYDGDPRRGGARRISEVNGEADVDGVDAGAAGASGVGTGGMASKLAAARLAASAGIPVLLASAADAARALGPADVGTAFAATGSRLSARKFWLGHAAGASGRLHLDAGAVAAVVGRRRSLLAAGITGVAGDFDAGDVVELLDPAGRVVGRGVVAFDAAELPDLIGRSSHQLPAEQRREVVHADDLVPLMAR</sequence>
<dbReference type="InterPro" id="IPR011529">
    <property type="entry name" value="Glu_5kinase"/>
</dbReference>
<dbReference type="Proteomes" id="UP000184501">
    <property type="component" value="Unassembled WGS sequence"/>
</dbReference>
<dbReference type="PROSITE" id="PS50890">
    <property type="entry name" value="PUA"/>
    <property type="match status" value="1"/>
</dbReference>
<dbReference type="UniPathway" id="UPA00098">
    <property type="reaction ID" value="UER00359"/>
</dbReference>
<dbReference type="InterPro" id="IPR001057">
    <property type="entry name" value="Glu/AcGlu_kinase"/>
</dbReference>
<proteinExistence type="inferred from homology"/>
<comment type="function">
    <text evidence="8">Catalyzes the transfer of a phosphate group to glutamate to form L-glutamate 5-phosphate.</text>
</comment>
<dbReference type="STRING" id="2017.SAMN05444320_103652"/>
<dbReference type="InterPro" id="IPR036974">
    <property type="entry name" value="PUA_sf"/>
</dbReference>
<comment type="pathway">
    <text evidence="8">Amino-acid biosynthesis; L-proline biosynthesis; L-glutamate 5-semialdehyde from L-glutamate: step 1/2.</text>
</comment>
<dbReference type="GO" id="GO:0004349">
    <property type="term" value="F:glutamate 5-kinase activity"/>
    <property type="evidence" value="ECO:0007669"/>
    <property type="project" value="UniProtKB-UniRule"/>
</dbReference>
<dbReference type="InterPro" id="IPR005715">
    <property type="entry name" value="Glu_5kinase/COase_Synthase"/>
</dbReference>
<name>A0A1M5BNA3_STRHI</name>
<feature type="binding site" evidence="8">
    <location>
        <begin position="228"/>
        <end position="234"/>
    </location>
    <ligand>
        <name>ATP</name>
        <dbReference type="ChEBI" id="CHEBI:30616"/>
    </ligand>
</feature>
<dbReference type="Gene3D" id="2.30.130.10">
    <property type="entry name" value="PUA domain"/>
    <property type="match status" value="1"/>
</dbReference>
<dbReference type="Pfam" id="PF01472">
    <property type="entry name" value="PUA"/>
    <property type="match status" value="1"/>
</dbReference>
<dbReference type="EMBL" id="FQVN01000003">
    <property type="protein sequence ID" value="SHF44034.1"/>
    <property type="molecule type" value="Genomic_DNA"/>
</dbReference>
<evidence type="ECO:0000256" key="6">
    <source>
        <dbReference type="ARBA" id="ARBA00022777"/>
    </source>
</evidence>
<reference evidence="10 11" key="1">
    <citation type="submission" date="2016-11" db="EMBL/GenBank/DDBJ databases">
        <authorList>
            <person name="Jaros S."/>
            <person name="Januszkiewicz K."/>
            <person name="Wedrychowicz H."/>
        </authorList>
    </citation>
    <scope>NUCLEOTIDE SEQUENCE [LARGE SCALE GENOMIC DNA]</scope>
    <source>
        <strain evidence="10 11">DSM 44523</strain>
    </source>
</reference>
<keyword evidence="7 8" id="KW-0067">ATP-binding</keyword>
<comment type="catalytic activity">
    <reaction evidence="8">
        <text>L-glutamate + ATP = L-glutamyl 5-phosphate + ADP</text>
        <dbReference type="Rhea" id="RHEA:14877"/>
        <dbReference type="ChEBI" id="CHEBI:29985"/>
        <dbReference type="ChEBI" id="CHEBI:30616"/>
        <dbReference type="ChEBI" id="CHEBI:58274"/>
        <dbReference type="ChEBI" id="CHEBI:456216"/>
        <dbReference type="EC" id="2.7.2.11"/>
    </reaction>
</comment>
<feature type="binding site" evidence="8">
    <location>
        <position position="166"/>
    </location>
    <ligand>
        <name>substrate</name>
    </ligand>
</feature>
<keyword evidence="4 8" id="KW-0808">Transferase</keyword>
<dbReference type="SMART" id="SM00359">
    <property type="entry name" value="PUA"/>
    <property type="match status" value="1"/>
</dbReference>
<evidence type="ECO:0000259" key="9">
    <source>
        <dbReference type="SMART" id="SM00359"/>
    </source>
</evidence>
<evidence type="ECO:0000256" key="7">
    <source>
        <dbReference type="ARBA" id="ARBA00022840"/>
    </source>
</evidence>
<dbReference type="PANTHER" id="PTHR43654">
    <property type="entry name" value="GLUTAMATE 5-KINASE"/>
    <property type="match status" value="1"/>
</dbReference>